<organism evidence="2 3">
    <name type="scientific">Chauna torquata</name>
    <name type="common">Southern screamer</name>
    <dbReference type="NCBI Taxonomy" id="30388"/>
    <lineage>
        <taxon>Eukaryota</taxon>
        <taxon>Metazoa</taxon>
        <taxon>Chordata</taxon>
        <taxon>Craniata</taxon>
        <taxon>Vertebrata</taxon>
        <taxon>Euteleostomi</taxon>
        <taxon>Archelosauria</taxon>
        <taxon>Archosauria</taxon>
        <taxon>Dinosauria</taxon>
        <taxon>Saurischia</taxon>
        <taxon>Theropoda</taxon>
        <taxon>Coelurosauria</taxon>
        <taxon>Aves</taxon>
        <taxon>Neognathae</taxon>
        <taxon>Galloanserae</taxon>
        <taxon>Anseriformes</taxon>
        <taxon>Anhimidae</taxon>
        <taxon>Chauna</taxon>
    </lineage>
</organism>
<evidence type="ECO:0000313" key="2">
    <source>
        <dbReference type="EMBL" id="NXK48791.1"/>
    </source>
</evidence>
<dbReference type="PANTHER" id="PTHR13578:SF18">
    <property type="entry name" value="POLYCOMB GROUP PROTEIN ASXL3-RELATED"/>
    <property type="match status" value="1"/>
</dbReference>
<feature type="compositionally biased region" description="Polar residues" evidence="1">
    <location>
        <begin position="587"/>
        <end position="596"/>
    </location>
</feature>
<sequence>MGSDGVLRLSSSALNNEFFAYAAQGWKQRLAEAFLICAFLFRLGMSRGESVKLTAVQNNDEDESNSLCGSSGTPGPSKQASFEDHEQKGTKIQTLPEKDYCPSLCNMEQVPVKDLMADSEDILIPEESIIQEEIAEEVETSICECQEENHKSEHEFSEESVSPAGTNEETEAVQLADSTESCVMMNDVTETVSHIEIKVELKSECPQEDMSVVIDQLEDCVSPAQSASSTNSVSDTAEKDSESAKELIAPEMQNAALEGSLFTGGGIAVDMELQSDPEEQSSENACISETSFSSGSPEGPCVCIASPGGDTQSTSEEPCTPASLETACSSEVSSTENIEGDIQQKATDENLHTPLMSEISPMSTSPVTSEASLMSNLPLTSEASPASNLPLTSETSPMSDLPLTSETSSVSSVLLTSETSVANSLPLPSETSPVSNSPSNERLILQQRKSPCLLEDSLPTLKEESSAIPKVVQEENLVQPKQLQSAPENLKVGPLTIITDTSVLEETQSKNLGHQPCKSHSEMEKSYIASIPEHSPPEVITIKNHNIQQRGDKKGALLPSEVAVLPEGSVGKSIELLPSKPHEKLYTSSLEKSSFSEVCRSKSHKLTGSTQSRLESSHSSKSLEPTKSPEVRNESRDPEIPKRKTAELHSFGISKEKRARIDDDQPNRNASSTSPSDKDQPLREEPRVPPLKIQLSKIGPPFIIKSQPVSKPEPRVSPSTSVSSGRNTGARTLADIKARAQQARAQREAAAAAAVAAAASIVSGAMGTPCEGGKTRTLAHIKEQTKAKLFAKHQARAHLLQTNKESKSQFNSKESTSSLEISASTDTKIEGSTGVIIVNPNCRSPSNKSAHHRETTTLLQHSLNTPTLPETATEIPGHSSDENIPMPQLCEKIISSTSTESNSVPVLYNKSSVSMSVCSTAMSGAIKELSFASSVDKSSVLMSVDSANTAVSACNINMLKSIQGADTPCIAVGPKCIDNSNIPVSIDSTVLPNAIDDKRLPIPSSNVNNAVSSHYATVPASAIANNLPNHLSGSSVLIPPVGTTNRFSSDKIAITGCNEQSTVSIHTTVRSALSCSESVAVADSVARPPISMFTGNMGTINSYDNATKLNADLLDKSSGARNRMDVSGKCQPVSYTQTAMNRSIPCKVIVDHTTNLNSSLSLSSSIENAENSTDLQSRPVRTEAALQSITCPQVSVISRPEVVSNESLEHSSSFITITAKQDSKNLQAGCSSLREVPLAPQDKLIEVVTPSQGFAEQLRGPSAFKSEADATCASQYNTNNRICWHDEEAMSTDQPVVSHLNTSKHKEYAEQNCLKSVKTEPSSYAQMSELQSRSLLTSLAVPVKSETNESDKCFRMDTEDFAGPEMVAQPAEIAPSAQPTQTSKAPIADSMEDSLSLTTETLKRVTSAGGSSCRLSSVEANNPLVTQLLQGNLPLEKVLPQPRSGAKLEINRLPLPLQTTSVCKTAVSERNIVEHPSNSPNPDGKGFTAGSIAPLQIRKRENHPKKRMARTVGEHAQIKCEPGKVSMDTDVKVAPCVISSSMNQLGHGQPFKQEWLNKHAIQSRIAHSPEIKQQKRPLPSCSFQQSLFHIDKNGSFHAEASTSHRQHFYQMSMAARGPIPTAALLQTTSKGPPGCNAFAFSRHLEQKGLGDVNISTAAHQLRLGSVFSPNIQVKEGDDIASASQTLQSKTLVHPP</sequence>
<feature type="region of interest" description="Disordered" evidence="1">
    <location>
        <begin position="307"/>
        <end position="340"/>
    </location>
</feature>
<feature type="compositionally biased region" description="Basic and acidic residues" evidence="1">
    <location>
        <begin position="676"/>
        <end position="687"/>
    </location>
</feature>
<feature type="region of interest" description="Disordered" evidence="1">
    <location>
        <begin position="587"/>
        <end position="731"/>
    </location>
</feature>
<dbReference type="InterPro" id="IPR024811">
    <property type="entry name" value="ASX/ASX-like"/>
</dbReference>
<dbReference type="GO" id="GO:0035517">
    <property type="term" value="C:PR-DUB complex"/>
    <property type="evidence" value="ECO:0007669"/>
    <property type="project" value="TreeGrafter"/>
</dbReference>
<feature type="non-terminal residue" evidence="2">
    <location>
        <position position="1"/>
    </location>
</feature>
<feature type="compositionally biased region" description="Polar residues" evidence="1">
    <location>
        <begin position="223"/>
        <end position="235"/>
    </location>
</feature>
<dbReference type="EMBL" id="VXAL01007510">
    <property type="protein sequence ID" value="NXK48791.1"/>
    <property type="molecule type" value="Genomic_DNA"/>
</dbReference>
<dbReference type="GO" id="GO:0003682">
    <property type="term" value="F:chromatin binding"/>
    <property type="evidence" value="ECO:0007669"/>
    <property type="project" value="TreeGrafter"/>
</dbReference>
<dbReference type="Proteomes" id="UP000537522">
    <property type="component" value="Unassembled WGS sequence"/>
</dbReference>
<proteinExistence type="predicted"/>
<feature type="region of interest" description="Disordered" evidence="1">
    <location>
        <begin position="223"/>
        <end position="244"/>
    </location>
</feature>
<gene>
    <name evidence="2" type="primary">Asxl3</name>
    <name evidence="2" type="ORF">CHATOR_R09903</name>
</gene>
<keyword evidence="3" id="KW-1185">Reference proteome</keyword>
<dbReference type="GO" id="GO:0009887">
    <property type="term" value="P:animal organ morphogenesis"/>
    <property type="evidence" value="ECO:0007669"/>
    <property type="project" value="TreeGrafter"/>
</dbReference>
<feature type="region of interest" description="Disordered" evidence="1">
    <location>
        <begin position="356"/>
        <end position="405"/>
    </location>
</feature>
<dbReference type="GO" id="GO:0042975">
    <property type="term" value="F:peroxisome proliferator activated receptor binding"/>
    <property type="evidence" value="ECO:0007669"/>
    <property type="project" value="TreeGrafter"/>
</dbReference>
<comment type="caution">
    <text evidence="2">The sequence shown here is derived from an EMBL/GenBank/DDBJ whole genome shotgun (WGS) entry which is preliminary data.</text>
</comment>
<feature type="region of interest" description="Disordered" evidence="1">
    <location>
        <begin position="149"/>
        <end position="169"/>
    </location>
</feature>
<feature type="compositionally biased region" description="Polar residues" evidence="1">
    <location>
        <begin position="360"/>
        <end position="398"/>
    </location>
</feature>
<evidence type="ECO:0000256" key="1">
    <source>
        <dbReference type="SAM" id="MobiDB-lite"/>
    </source>
</evidence>
<feature type="region of interest" description="Disordered" evidence="1">
    <location>
        <begin position="1473"/>
        <end position="1494"/>
    </location>
</feature>
<evidence type="ECO:0000313" key="3">
    <source>
        <dbReference type="Proteomes" id="UP000537522"/>
    </source>
</evidence>
<feature type="non-terminal residue" evidence="2">
    <location>
        <position position="1695"/>
    </location>
</feature>
<dbReference type="GO" id="GO:0045944">
    <property type="term" value="P:positive regulation of transcription by RNA polymerase II"/>
    <property type="evidence" value="ECO:0007669"/>
    <property type="project" value="TreeGrafter"/>
</dbReference>
<accession>A0A7L0JVT5</accession>
<feature type="region of interest" description="Disordered" evidence="1">
    <location>
        <begin position="801"/>
        <end position="822"/>
    </location>
</feature>
<feature type="compositionally biased region" description="Polar residues" evidence="1">
    <location>
        <begin position="326"/>
        <end position="337"/>
    </location>
</feature>
<protein>
    <submittedName>
        <fullName evidence="2">ASXL3 protein</fullName>
    </submittedName>
</protein>
<name>A0A7L0JVT5_CHATO</name>
<feature type="region of interest" description="Disordered" evidence="1">
    <location>
        <begin position="57"/>
        <end position="93"/>
    </location>
</feature>
<dbReference type="PANTHER" id="PTHR13578">
    <property type="entry name" value="ADDITIONAL SEX COMBS LIKE PROTEIN ASXL"/>
    <property type="match status" value="1"/>
</dbReference>
<feature type="compositionally biased region" description="Basic and acidic residues" evidence="1">
    <location>
        <begin position="654"/>
        <end position="666"/>
    </location>
</feature>
<feature type="compositionally biased region" description="Low complexity" evidence="1">
    <location>
        <begin position="612"/>
        <end position="626"/>
    </location>
</feature>
<feature type="compositionally biased region" description="Polar residues" evidence="1">
    <location>
        <begin position="65"/>
        <end position="80"/>
    </location>
</feature>
<reference evidence="2 3" key="1">
    <citation type="submission" date="2019-09" db="EMBL/GenBank/DDBJ databases">
        <title>Bird 10,000 Genomes (B10K) Project - Family phase.</title>
        <authorList>
            <person name="Zhang G."/>
        </authorList>
    </citation>
    <scope>NUCLEOTIDE SEQUENCE [LARGE SCALE GENOMIC DNA]</scope>
    <source>
        <strain evidence="2">B10K-DU-011-36</strain>
        <tissue evidence="2">Muscle</tissue>
    </source>
</reference>
<feature type="compositionally biased region" description="Polar residues" evidence="1">
    <location>
        <begin position="717"/>
        <end position="730"/>
    </location>
</feature>
<feature type="compositionally biased region" description="Basic and acidic residues" evidence="1">
    <location>
        <begin position="627"/>
        <end position="647"/>
    </location>
</feature>